<evidence type="ECO:0000313" key="1">
    <source>
        <dbReference type="EMBL" id="TWU17043.1"/>
    </source>
</evidence>
<comment type="caution">
    <text evidence="1">The sequence shown here is derived from an EMBL/GenBank/DDBJ whole genome shotgun (WGS) entry which is preliminary data.</text>
</comment>
<gene>
    <name evidence="1" type="ORF">Poly21_42520</name>
</gene>
<dbReference type="RefSeq" id="WP_302119694.1">
    <property type="nucleotide sequence ID" value="NZ_SJPU01000002.1"/>
</dbReference>
<dbReference type="Gene3D" id="1.10.1740.10">
    <property type="match status" value="1"/>
</dbReference>
<protein>
    <recommendedName>
        <fullName evidence="3">RNA polymerase sigma-70 region 2 domain-containing protein</fullName>
    </recommendedName>
</protein>
<sequence>MADVTQQILLAIASSVDQWSADGREASFRRWVHTIARHIVIKFMAGVRRHPAPLGGSDAIRMLIARIRHLIDEVMK</sequence>
<proteinExistence type="predicted"/>
<dbReference type="InterPro" id="IPR013325">
    <property type="entry name" value="RNA_pol_sigma_r2"/>
</dbReference>
<keyword evidence="2" id="KW-1185">Reference proteome</keyword>
<dbReference type="Proteomes" id="UP000319908">
    <property type="component" value="Unassembled WGS sequence"/>
</dbReference>
<evidence type="ECO:0008006" key="3">
    <source>
        <dbReference type="Google" id="ProtNLM"/>
    </source>
</evidence>
<dbReference type="GO" id="GO:0003700">
    <property type="term" value="F:DNA-binding transcription factor activity"/>
    <property type="evidence" value="ECO:0007669"/>
    <property type="project" value="InterPro"/>
</dbReference>
<name>A0A5C6BXM2_9BACT</name>
<reference evidence="1 2" key="1">
    <citation type="journal article" date="2020" name="Antonie Van Leeuwenhoek">
        <title>Rhodopirellula heiligendammensis sp. nov., Rhodopirellula pilleata sp. nov., and Rhodopirellula solitaria sp. nov. isolated from natural or artificial marine surfaces in Northern Germany and California, USA, and emended description of the genus Rhodopirellula.</title>
        <authorList>
            <person name="Kallscheuer N."/>
            <person name="Wiegand S."/>
            <person name="Jogler M."/>
            <person name="Boedeker C."/>
            <person name="Peeters S.H."/>
            <person name="Rast P."/>
            <person name="Heuer A."/>
            <person name="Jetten M.S.M."/>
            <person name="Rohde M."/>
            <person name="Jogler C."/>
        </authorList>
    </citation>
    <scope>NUCLEOTIDE SEQUENCE [LARGE SCALE GENOMIC DNA]</scope>
    <source>
        <strain evidence="1 2">Poly21</strain>
    </source>
</reference>
<dbReference type="GO" id="GO:0006352">
    <property type="term" value="P:DNA-templated transcription initiation"/>
    <property type="evidence" value="ECO:0007669"/>
    <property type="project" value="InterPro"/>
</dbReference>
<accession>A0A5C6BXM2</accession>
<dbReference type="EMBL" id="SJPU01000002">
    <property type="protein sequence ID" value="TWU17043.1"/>
    <property type="molecule type" value="Genomic_DNA"/>
</dbReference>
<evidence type="ECO:0000313" key="2">
    <source>
        <dbReference type="Proteomes" id="UP000319908"/>
    </source>
</evidence>
<dbReference type="SUPFAM" id="SSF88946">
    <property type="entry name" value="Sigma2 domain of RNA polymerase sigma factors"/>
    <property type="match status" value="1"/>
</dbReference>
<organism evidence="1 2">
    <name type="scientific">Allorhodopirellula heiligendammensis</name>
    <dbReference type="NCBI Taxonomy" id="2714739"/>
    <lineage>
        <taxon>Bacteria</taxon>
        <taxon>Pseudomonadati</taxon>
        <taxon>Planctomycetota</taxon>
        <taxon>Planctomycetia</taxon>
        <taxon>Pirellulales</taxon>
        <taxon>Pirellulaceae</taxon>
        <taxon>Allorhodopirellula</taxon>
    </lineage>
</organism>
<dbReference type="AlphaFoldDB" id="A0A5C6BXM2"/>